<organism evidence="2 3">
    <name type="scientific">Eptatretus burgeri</name>
    <name type="common">Inshore hagfish</name>
    <dbReference type="NCBI Taxonomy" id="7764"/>
    <lineage>
        <taxon>Eukaryota</taxon>
        <taxon>Metazoa</taxon>
        <taxon>Chordata</taxon>
        <taxon>Craniata</taxon>
        <taxon>Vertebrata</taxon>
        <taxon>Cyclostomata</taxon>
        <taxon>Myxini</taxon>
        <taxon>Myxiniformes</taxon>
        <taxon>Myxinidae</taxon>
        <taxon>Eptatretinae</taxon>
        <taxon>Eptatretus</taxon>
    </lineage>
</organism>
<protein>
    <submittedName>
        <fullName evidence="2">Uncharacterized protein</fullName>
    </submittedName>
</protein>
<dbReference type="AlphaFoldDB" id="A0A8C4N923"/>
<reference evidence="2" key="1">
    <citation type="submission" date="2025-08" db="UniProtKB">
        <authorList>
            <consortium name="Ensembl"/>
        </authorList>
    </citation>
    <scope>IDENTIFICATION</scope>
</reference>
<dbReference type="Ensembl" id="ENSEBUT00000004678.1">
    <property type="protein sequence ID" value="ENSEBUP00000004252.1"/>
    <property type="gene ID" value="ENSEBUG00000003000.1"/>
</dbReference>
<feature type="region of interest" description="Disordered" evidence="1">
    <location>
        <begin position="95"/>
        <end position="117"/>
    </location>
</feature>
<name>A0A8C4N923_EPTBU</name>
<evidence type="ECO:0000313" key="3">
    <source>
        <dbReference type="Proteomes" id="UP000694388"/>
    </source>
</evidence>
<reference evidence="2" key="2">
    <citation type="submission" date="2025-09" db="UniProtKB">
        <authorList>
            <consortium name="Ensembl"/>
        </authorList>
    </citation>
    <scope>IDENTIFICATION</scope>
</reference>
<dbReference type="Proteomes" id="UP000694388">
    <property type="component" value="Unplaced"/>
</dbReference>
<keyword evidence="3" id="KW-1185">Reference proteome</keyword>
<accession>A0A8C4N923</accession>
<sequence>MKLEHRKEELWRRRRRVMTAPSSYPRSMLSERSASGASSRLVLADRLSSCTTDVAALAKVVLRASRSAEVGPCRLSVSVCVLWFREPAHWNLPLGIQKHKTSKQHAQSAGTRDQRKA</sequence>
<evidence type="ECO:0000256" key="1">
    <source>
        <dbReference type="SAM" id="MobiDB-lite"/>
    </source>
</evidence>
<proteinExistence type="predicted"/>
<evidence type="ECO:0000313" key="2">
    <source>
        <dbReference type="Ensembl" id="ENSEBUP00000004252.1"/>
    </source>
</evidence>